<dbReference type="AlphaFoldDB" id="A0AAQ3RF86"/>
<keyword evidence="1" id="KW-0732">Signal</keyword>
<sequence>MPNSVGCARLRCDLSMVVLVWFSCFANARGGDDFNVIKVLQFGALFDWGFGAGCISLQVWKENGLGMDETREVEARSGFRIWVDDGDGVKEIGVFMVENGGEDELSRVLSVAVIWVVDGRPKEFSRWSEAARGGASMEVRRFTVVELMVALDGCANNDDFDDGGSTRRLMELGLRQRHHQITPKFHLCTHSLTHDLFLLPPPPPPPDHLFALTSQPLDHLVAPSNSSTKERRKKCDFRGVLVHVYIVGMTLNEGDGCGGVGRSSCVKICVRGVVFFVVEGEGTSLCFWSSIVLLLLVSVWDWILGSMDVYMNVHVCWGIVLTRGIRDVRSRVETKIRVSPFLMREDLRGLNVSPKRLQLVISVFTRYSLRNRGDRSEVAMEDDPNCPVMTTQYMEMTSVHEWVGNDVNVVMEYVKYEIFGLKVEIKDVVLTMSDAMVIIAYKCNTINMSHLIDTPNT</sequence>
<gene>
    <name evidence="2" type="ORF">V8G54_035014</name>
</gene>
<accession>A0AAQ3RF86</accession>
<dbReference type="Proteomes" id="UP001374535">
    <property type="component" value="Chromosome 11"/>
</dbReference>
<feature type="signal peptide" evidence="1">
    <location>
        <begin position="1"/>
        <end position="28"/>
    </location>
</feature>
<reference evidence="2 3" key="1">
    <citation type="journal article" date="2023" name="Life. Sci Alliance">
        <title>Evolutionary insights into 3D genome organization and epigenetic landscape of Vigna mungo.</title>
        <authorList>
            <person name="Junaid A."/>
            <person name="Singh B."/>
            <person name="Bhatia S."/>
        </authorList>
    </citation>
    <scope>NUCLEOTIDE SEQUENCE [LARGE SCALE GENOMIC DNA]</scope>
    <source>
        <strain evidence="2">Urdbean</strain>
    </source>
</reference>
<feature type="chain" id="PRO_5042994006" evidence="1">
    <location>
        <begin position="29"/>
        <end position="457"/>
    </location>
</feature>
<proteinExistence type="predicted"/>
<keyword evidence="3" id="KW-1185">Reference proteome</keyword>
<evidence type="ECO:0000313" key="3">
    <source>
        <dbReference type="Proteomes" id="UP001374535"/>
    </source>
</evidence>
<name>A0AAQ3RF86_VIGMU</name>
<dbReference type="EMBL" id="CP144690">
    <property type="protein sequence ID" value="WVY89500.1"/>
    <property type="molecule type" value="Genomic_DNA"/>
</dbReference>
<protein>
    <submittedName>
        <fullName evidence="2">Uncharacterized protein</fullName>
    </submittedName>
</protein>
<organism evidence="2 3">
    <name type="scientific">Vigna mungo</name>
    <name type="common">Black gram</name>
    <name type="synonym">Phaseolus mungo</name>
    <dbReference type="NCBI Taxonomy" id="3915"/>
    <lineage>
        <taxon>Eukaryota</taxon>
        <taxon>Viridiplantae</taxon>
        <taxon>Streptophyta</taxon>
        <taxon>Embryophyta</taxon>
        <taxon>Tracheophyta</taxon>
        <taxon>Spermatophyta</taxon>
        <taxon>Magnoliopsida</taxon>
        <taxon>eudicotyledons</taxon>
        <taxon>Gunneridae</taxon>
        <taxon>Pentapetalae</taxon>
        <taxon>rosids</taxon>
        <taxon>fabids</taxon>
        <taxon>Fabales</taxon>
        <taxon>Fabaceae</taxon>
        <taxon>Papilionoideae</taxon>
        <taxon>50 kb inversion clade</taxon>
        <taxon>NPAAA clade</taxon>
        <taxon>indigoferoid/millettioid clade</taxon>
        <taxon>Phaseoleae</taxon>
        <taxon>Vigna</taxon>
    </lineage>
</organism>
<evidence type="ECO:0000256" key="1">
    <source>
        <dbReference type="SAM" id="SignalP"/>
    </source>
</evidence>
<evidence type="ECO:0000313" key="2">
    <source>
        <dbReference type="EMBL" id="WVY89500.1"/>
    </source>
</evidence>